<dbReference type="AlphaFoldDB" id="A0A3M2LBW5"/>
<comment type="caution">
    <text evidence="2">The sequence shown here is derived from an EMBL/GenBank/DDBJ whole genome shotgun (WGS) entry which is preliminary data.</text>
</comment>
<evidence type="ECO:0000313" key="3">
    <source>
        <dbReference type="Proteomes" id="UP000279275"/>
    </source>
</evidence>
<dbReference type="EMBL" id="RFFH01000001">
    <property type="protein sequence ID" value="RMI35039.1"/>
    <property type="molecule type" value="Genomic_DNA"/>
</dbReference>
<protein>
    <submittedName>
        <fullName evidence="2">Uncharacterized protein</fullName>
    </submittedName>
</protein>
<proteinExistence type="predicted"/>
<sequence>MGPVSTDVALDQLDRSPPMSSSGGDERHQILLASSVLAELVTEGEYAGADEERAQCHSAAGIPPGMLAQVSQFVADLDDGRCDGRLDHVVAVLHIDHEPPTFLGRRLRFEVDALFSHGCEDVPAARPRVEHGVALAR</sequence>
<accession>A0A3M2LBW5</accession>
<name>A0A3M2LBW5_9NOCA</name>
<evidence type="ECO:0000256" key="1">
    <source>
        <dbReference type="SAM" id="MobiDB-lite"/>
    </source>
</evidence>
<gene>
    <name evidence="2" type="ORF">EBN03_01515</name>
</gene>
<dbReference type="Proteomes" id="UP000279275">
    <property type="component" value="Unassembled WGS sequence"/>
</dbReference>
<feature type="region of interest" description="Disordered" evidence="1">
    <location>
        <begin position="1"/>
        <end position="27"/>
    </location>
</feature>
<organism evidence="2 3">
    <name type="scientific">Nocardia stercoris</name>
    <dbReference type="NCBI Taxonomy" id="2483361"/>
    <lineage>
        <taxon>Bacteria</taxon>
        <taxon>Bacillati</taxon>
        <taxon>Actinomycetota</taxon>
        <taxon>Actinomycetes</taxon>
        <taxon>Mycobacteriales</taxon>
        <taxon>Nocardiaceae</taxon>
        <taxon>Nocardia</taxon>
    </lineage>
</organism>
<evidence type="ECO:0000313" key="2">
    <source>
        <dbReference type="EMBL" id="RMI35039.1"/>
    </source>
</evidence>
<keyword evidence="3" id="KW-1185">Reference proteome</keyword>
<reference evidence="2 3" key="1">
    <citation type="submission" date="2018-10" db="EMBL/GenBank/DDBJ databases">
        <title>Isolation from cow dung.</title>
        <authorList>
            <person name="Ling L."/>
        </authorList>
    </citation>
    <scope>NUCLEOTIDE SEQUENCE [LARGE SCALE GENOMIC DNA]</scope>
    <source>
        <strain evidence="2 3">NEAU-LL90</strain>
    </source>
</reference>